<dbReference type="InterPro" id="IPR057941">
    <property type="entry name" value="TPR_TNPO3_IPO13_2nd"/>
</dbReference>
<gene>
    <name evidence="2" type="ORF">CANINC_005028</name>
</gene>
<dbReference type="Gene3D" id="1.25.10.10">
    <property type="entry name" value="Leucine-rich Repeat Variant"/>
    <property type="match status" value="1"/>
</dbReference>
<dbReference type="EMBL" id="SELW01000681">
    <property type="protein sequence ID" value="TID13172.1"/>
    <property type="molecule type" value="Genomic_DNA"/>
</dbReference>
<dbReference type="Pfam" id="PF24138">
    <property type="entry name" value="TPR_TNPO3_IPO13_2nd"/>
    <property type="match status" value="1"/>
</dbReference>
<dbReference type="STRING" id="52247.A0A4T0WUQ7"/>
<proteinExistence type="predicted"/>
<protein>
    <recommendedName>
        <fullName evidence="1">Exportin-1/Importin-beta-like domain-containing protein</fullName>
    </recommendedName>
</protein>
<organism evidence="2 3">
    <name type="scientific">Pichia inconspicua</name>
    <dbReference type="NCBI Taxonomy" id="52247"/>
    <lineage>
        <taxon>Eukaryota</taxon>
        <taxon>Fungi</taxon>
        <taxon>Dikarya</taxon>
        <taxon>Ascomycota</taxon>
        <taxon>Saccharomycotina</taxon>
        <taxon>Pichiomycetes</taxon>
        <taxon>Pichiales</taxon>
        <taxon>Pichiaceae</taxon>
        <taxon>Pichia</taxon>
    </lineage>
</organism>
<accession>A0A4T0WUQ7</accession>
<dbReference type="Pfam" id="PF24139">
    <property type="entry name" value="TPR_TNPO3_IPO13_4th"/>
    <property type="match status" value="1"/>
</dbReference>
<dbReference type="SUPFAM" id="SSF48371">
    <property type="entry name" value="ARM repeat"/>
    <property type="match status" value="1"/>
</dbReference>
<dbReference type="OrthoDB" id="435593at2759"/>
<sequence length="959" mass="108432">MNFDIPTLQQALLTLYGSSSTDEKNSANDYLLKFQRSLDAWDIVFPILSADQNSTSYPLEMRIFAAQTLRSKVHYDLGQVHDSGPDSTTSLRNSILTLLSPPNSHHKLVIVQLSLALAYLAIQDLNWPSPIEDVANALQNSPIPLLNFLAALPEELADHTRLPLSHDDYDKQYTHLLTNNAQTVYTILSNLCTIIDDKSTLLDTIKSWSTIIPLSLFVSNDSPLWNIITSSFNNPSSFESATTTLTSIIASIDTNSISDNLIEIILNQLVALKPLVKQFAEEEDTDALERIADLYATAGESWHLLIVKQPERFSEIVRTLLDLTAVSTDLEIVQYTFKFWYEIKSVLMLNNFAHARSIFKPIYVQLVHILLRHLTYPTTSDSTDIVTLFANNREEMDKFKDFRYAIGDVLKDCCQVIGYTDALNIPFVQLQQISPNSPWQNIECLLFAIRSMAKEVPISENTVLPQIMTSLIELPENSKVRYAATLVLGRYTTWTAAHPDLLPLQLNYIISGLSSNTDTDVIIATAHALKYFCLDCSQLLADHVDTLYSVYTSVDGRIDSQSTLDIAEGLAYVVKNIIDTNIIANENRCVDLLRMFLTPTLTKLTNNSANEDILSDALEQLTVFIDALRIPDAILDLRLSSFRIVDYLLAEVFPSVYAVIETHGGTPKIAERASKLIRKSILNFKRYFINALPTLTTLLTTAFRTYHHGCYLWASAAIVREFTIDDESYEVDEPIKLSKETLSAVWSFAVNQIYAFVDIYSETTTPDIIEDFYRLLGDVLMFKTLELLERTDMLTALFNVSLTVLTTSAESGVHKYVLEYLIDLFSWCLESPPVSIFFEVPLPLRHGVYTLLIENEFNLLDATLMSALTKFNEDMSYLAVELFMVVIKVNSEFGNSERSNEYIQHFLTALPSDILSNAEKNSFFTSFTKAMGDNNPRKMRSALIDFIHWYKRKIINRGD</sequence>
<dbReference type="AlphaFoldDB" id="A0A4T0WUQ7"/>
<reference evidence="2 3" key="1">
    <citation type="journal article" date="2019" name="Front. Genet.">
        <title>Whole-Genome Sequencing of the Opportunistic Yeast Pathogen Candida inconspicua Uncovers Its Hybrid Origin.</title>
        <authorList>
            <person name="Mixao V."/>
            <person name="Hansen A.P."/>
            <person name="Saus E."/>
            <person name="Boekhout T."/>
            <person name="Lass-Florl C."/>
            <person name="Gabaldon T."/>
        </authorList>
    </citation>
    <scope>NUCLEOTIDE SEQUENCE [LARGE SCALE GENOMIC DNA]</scope>
    <source>
        <strain evidence="2 3">CBS 180</strain>
    </source>
</reference>
<comment type="caution">
    <text evidence="2">The sequence shown here is derived from an EMBL/GenBank/DDBJ whole genome shotgun (WGS) entry which is preliminary data.</text>
</comment>
<evidence type="ECO:0000313" key="3">
    <source>
        <dbReference type="Proteomes" id="UP000307173"/>
    </source>
</evidence>
<dbReference type="PANTHER" id="PTHR12363">
    <property type="entry name" value="TRANSPORTIN 3 AND IMPORTIN 13"/>
    <property type="match status" value="1"/>
</dbReference>
<feature type="domain" description="Exportin-1/Importin-beta-like" evidence="1">
    <location>
        <begin position="107"/>
        <end position="245"/>
    </location>
</feature>
<keyword evidence="3" id="KW-1185">Reference proteome</keyword>
<dbReference type="Proteomes" id="UP000307173">
    <property type="component" value="Unassembled WGS sequence"/>
</dbReference>
<evidence type="ECO:0000313" key="2">
    <source>
        <dbReference type="EMBL" id="TID13172.1"/>
    </source>
</evidence>
<dbReference type="Pfam" id="PF08389">
    <property type="entry name" value="Xpo1"/>
    <property type="match status" value="1"/>
</dbReference>
<dbReference type="InterPro" id="IPR013598">
    <property type="entry name" value="Exportin-1/Importin-b-like"/>
</dbReference>
<dbReference type="InterPro" id="IPR058537">
    <property type="entry name" value="TPR_TNPO3_IPO13_4th"/>
</dbReference>
<dbReference type="GO" id="GO:0006606">
    <property type="term" value="P:protein import into nucleus"/>
    <property type="evidence" value="ECO:0007669"/>
    <property type="project" value="TreeGrafter"/>
</dbReference>
<evidence type="ECO:0000259" key="1">
    <source>
        <dbReference type="Pfam" id="PF08389"/>
    </source>
</evidence>
<dbReference type="GO" id="GO:0005737">
    <property type="term" value="C:cytoplasm"/>
    <property type="evidence" value="ECO:0007669"/>
    <property type="project" value="TreeGrafter"/>
</dbReference>
<dbReference type="PANTHER" id="PTHR12363:SF53">
    <property type="entry name" value="MRNA TRANSPORT REGULATOR MTR10"/>
    <property type="match status" value="1"/>
</dbReference>
<dbReference type="InterPro" id="IPR016024">
    <property type="entry name" value="ARM-type_fold"/>
</dbReference>
<name>A0A4T0WUQ7_9ASCO</name>
<dbReference type="Pfam" id="PF24140">
    <property type="entry name" value="TPR_TNPO3_IPO13_3rd"/>
    <property type="match status" value="1"/>
</dbReference>
<dbReference type="InterPro" id="IPR051345">
    <property type="entry name" value="Importin_beta-like_NTR"/>
</dbReference>
<dbReference type="InterPro" id="IPR011989">
    <property type="entry name" value="ARM-like"/>
</dbReference>
<dbReference type="InterPro" id="IPR057942">
    <property type="entry name" value="TPR_TNPO3_IPO13_3rd"/>
</dbReference>